<gene>
    <name evidence="2" type="ORF">HMPREF9952_2339</name>
</gene>
<evidence type="ECO:0000259" key="1">
    <source>
        <dbReference type="PROSITE" id="PS51729"/>
    </source>
</evidence>
<feature type="domain" description="N-acetyltransferase" evidence="1">
    <location>
        <begin position="6"/>
        <end position="95"/>
    </location>
</feature>
<evidence type="ECO:0000313" key="3">
    <source>
        <dbReference type="Proteomes" id="UP000006235"/>
    </source>
</evidence>
<name>F9Q6S3_9PAST</name>
<dbReference type="InterPro" id="IPR031165">
    <property type="entry name" value="GNAT_YJDJ"/>
</dbReference>
<dbReference type="PANTHER" id="PTHR31435">
    <property type="entry name" value="PROTEIN NATD1"/>
    <property type="match status" value="1"/>
</dbReference>
<dbReference type="Pfam" id="PF14542">
    <property type="entry name" value="Acetyltransf_CG"/>
    <property type="match status" value="1"/>
</dbReference>
<dbReference type="InterPro" id="IPR016181">
    <property type="entry name" value="Acyl_CoA_acyltransferase"/>
</dbReference>
<sequence length="125" mass="14223">MNLQHQDDGQQGEFFLLDTHGSKIARLSYFYETPQRINANHTFVDTSLRGQGIADKLYQALMTFIEQQGLELHPTCSYIEKNGNAVNPTAIRCFYNTSNKINNLQPFLEKTQKTEGALDNKKAHS</sequence>
<evidence type="ECO:0000313" key="2">
    <source>
        <dbReference type="EMBL" id="EGV07400.1"/>
    </source>
</evidence>
<dbReference type="EMBL" id="AFUV01000004">
    <property type="protein sequence ID" value="EGV07400.1"/>
    <property type="molecule type" value="Genomic_DNA"/>
</dbReference>
<comment type="caution">
    <text evidence="2">The sequence shown here is derived from an EMBL/GenBank/DDBJ whole genome shotgun (WGS) entry which is preliminary data.</text>
</comment>
<dbReference type="STRING" id="1035188.HMPREF9952_2339"/>
<dbReference type="PANTHER" id="PTHR31435:SF9">
    <property type="entry name" value="PROTEIN NATD1"/>
    <property type="match status" value="1"/>
</dbReference>
<accession>F9Q6S3</accession>
<dbReference type="AlphaFoldDB" id="F9Q6S3"/>
<proteinExistence type="predicted"/>
<dbReference type="Gene3D" id="3.40.630.30">
    <property type="match status" value="1"/>
</dbReference>
<organism evidence="2 3">
    <name type="scientific">Haemophilus pittmaniae HK 85</name>
    <dbReference type="NCBI Taxonomy" id="1035188"/>
    <lineage>
        <taxon>Bacteria</taxon>
        <taxon>Pseudomonadati</taxon>
        <taxon>Pseudomonadota</taxon>
        <taxon>Gammaproteobacteria</taxon>
        <taxon>Pasteurellales</taxon>
        <taxon>Pasteurellaceae</taxon>
        <taxon>Haemophilus</taxon>
    </lineage>
</organism>
<dbReference type="SUPFAM" id="SSF55729">
    <property type="entry name" value="Acyl-CoA N-acyltransferases (Nat)"/>
    <property type="match status" value="1"/>
</dbReference>
<reference evidence="2 3" key="1">
    <citation type="submission" date="2011-07" db="EMBL/GenBank/DDBJ databases">
        <authorList>
            <person name="Harkins D.M."/>
            <person name="Madupu R."/>
            <person name="Durkin A.S."/>
            <person name="Torralba M."/>
            <person name="Methe B."/>
            <person name="Sutton G.G."/>
            <person name="Nelson K.E."/>
        </authorList>
    </citation>
    <scope>NUCLEOTIDE SEQUENCE [LARGE SCALE GENOMIC DNA]</scope>
    <source>
        <strain evidence="2 3">HK 85</strain>
    </source>
</reference>
<protein>
    <recommendedName>
        <fullName evidence="1">N-acetyltransferase domain-containing protein</fullName>
    </recommendedName>
</protein>
<dbReference type="InterPro" id="IPR045057">
    <property type="entry name" value="Gcn5-rel_NAT"/>
</dbReference>
<dbReference type="PROSITE" id="PS51729">
    <property type="entry name" value="GNAT_YJDJ"/>
    <property type="match status" value="1"/>
</dbReference>
<dbReference type="Proteomes" id="UP000006235">
    <property type="component" value="Unassembled WGS sequence"/>
</dbReference>
<dbReference type="RefSeq" id="WP_007241795.1">
    <property type="nucleotide sequence ID" value="NZ_AFUV01000004.1"/>
</dbReference>